<keyword evidence="1 2" id="KW-0436">Ligase</keyword>
<organism evidence="5 6">
    <name type="scientific">Candidatus Glassbacteria bacterium RIFCSPLOWO2_12_FULL_58_11</name>
    <dbReference type="NCBI Taxonomy" id="1817867"/>
    <lineage>
        <taxon>Bacteria</taxon>
        <taxon>Candidatus Glassiibacteriota</taxon>
    </lineage>
</organism>
<dbReference type="PIRSF" id="PIRSF012535">
    <property type="entry name" value="UCP012535"/>
    <property type="match status" value="1"/>
</dbReference>
<reference evidence="5 6" key="1">
    <citation type="journal article" date="2016" name="Nat. Commun.">
        <title>Thousands of microbial genomes shed light on interconnected biogeochemical processes in an aquifer system.</title>
        <authorList>
            <person name="Anantharaman K."/>
            <person name="Brown C.T."/>
            <person name="Hug L.A."/>
            <person name="Sharon I."/>
            <person name="Castelle C.J."/>
            <person name="Probst A.J."/>
            <person name="Thomas B.C."/>
            <person name="Singh A."/>
            <person name="Wilkins M.J."/>
            <person name="Karaoz U."/>
            <person name="Brodie E.L."/>
            <person name="Williams K.H."/>
            <person name="Hubbard S.S."/>
            <person name="Banfield J.F."/>
        </authorList>
    </citation>
    <scope>NUCLEOTIDE SEQUENCE [LARGE SCALE GENOMIC DNA]</scope>
</reference>
<evidence type="ECO:0000256" key="2">
    <source>
        <dbReference type="HAMAP-Rule" id="MF_01867"/>
    </source>
</evidence>
<dbReference type="EC" id="6.-.-.-" evidence="2"/>
<dbReference type="Proteomes" id="UP000179129">
    <property type="component" value="Unassembled WGS sequence"/>
</dbReference>
<dbReference type="Pfam" id="PF24850">
    <property type="entry name" value="CC_BshC"/>
    <property type="match status" value="1"/>
</dbReference>
<dbReference type="AlphaFoldDB" id="A0A1F5YWU2"/>
<dbReference type="InterPro" id="IPR011199">
    <property type="entry name" value="Bacillithiol_biosynth_BshC"/>
</dbReference>
<evidence type="ECO:0000313" key="6">
    <source>
        <dbReference type="Proteomes" id="UP000179129"/>
    </source>
</evidence>
<dbReference type="NCBIfam" id="TIGR03998">
    <property type="entry name" value="thiol_BshC"/>
    <property type="match status" value="1"/>
</dbReference>
<gene>
    <name evidence="2" type="primary">bshC</name>
    <name evidence="5" type="ORF">A3F83_11035</name>
</gene>
<comment type="similarity">
    <text evidence="2">Belongs to the BshC family.</text>
</comment>
<dbReference type="GO" id="GO:0016874">
    <property type="term" value="F:ligase activity"/>
    <property type="evidence" value="ECO:0007669"/>
    <property type="project" value="UniProtKB-UniRule"/>
</dbReference>
<name>A0A1F5YWU2_9BACT</name>
<comment type="caution">
    <text evidence="5">The sequence shown here is derived from an EMBL/GenBank/DDBJ whole genome shotgun (WGS) entry which is preliminary data.</text>
</comment>
<protein>
    <recommendedName>
        <fullName evidence="2">Putative cysteine ligase BshC</fullName>
        <ecNumber evidence="2">6.-.-.-</ecNumber>
    </recommendedName>
</protein>
<accession>A0A1F5YWU2</accession>
<dbReference type="STRING" id="1817867.A3F83_11035"/>
<dbReference type="HAMAP" id="MF_01867">
    <property type="entry name" value="BshC"/>
    <property type="match status" value="1"/>
</dbReference>
<dbReference type="InterPro" id="IPR055399">
    <property type="entry name" value="CC_BshC"/>
</dbReference>
<evidence type="ECO:0000259" key="3">
    <source>
        <dbReference type="Pfam" id="PF10079"/>
    </source>
</evidence>
<dbReference type="EMBL" id="MFIX01000113">
    <property type="protein sequence ID" value="OGG04553.1"/>
    <property type="molecule type" value="Genomic_DNA"/>
</dbReference>
<sequence>MTDLNLKFITGRLEGNRLLEEYLAATPEACRFYGGHFAASDRLEKRAAEVDRRLDRQRAAAVLSSQRTFALVKNGGRRIAGFLEKRGFITTTGQQPVLFGGPLYIIYKCLTAIRMAAYAEQALGVPVLPVFWNASEDHDLAEAASLSLPNLNNELESLSVPAEAINNRPLCQVEVGPEVEALLTRFQEISPETEFRPWITGLLGTAYTRDRDLGLAFSTFIAALFADQGLFVVDACHPSIREGSRELFEREIFRAGESRLVIEQTSAELARSGYPLQIAIQPEDTSLFLIREGRREKLQTTGNENEFRLKASGDLIQAGELRRILENHPVSFSPGVMLRPLVEAHLFGSLCYAAGPGEISYYAQMGGLYELHGLGMPLIRPRLSGILLEHKIGRILEKYGLGAGDFRQGADALSGRLLGREGPTARLIAELGELRGQSAAALGRIRELALSADPTLAGPVSATSEALASSLSRLENRITAAAKKQNEVLVSQLGKAAVHLRPRGKPQERELAGIYYLVRYGAKLIDFLYEQAGVETD</sequence>
<evidence type="ECO:0000256" key="1">
    <source>
        <dbReference type="ARBA" id="ARBA00022598"/>
    </source>
</evidence>
<evidence type="ECO:0000259" key="4">
    <source>
        <dbReference type="Pfam" id="PF24850"/>
    </source>
</evidence>
<proteinExistence type="inferred from homology"/>
<evidence type="ECO:0000313" key="5">
    <source>
        <dbReference type="EMBL" id="OGG04553.1"/>
    </source>
</evidence>
<feature type="domain" description="Bacillithiol biosynthesis BshC C-terminal coiled-coil" evidence="4">
    <location>
        <begin position="387"/>
        <end position="531"/>
    </location>
</feature>
<dbReference type="InterPro" id="IPR055398">
    <property type="entry name" value="Rossmann-like_BshC"/>
</dbReference>
<feature type="domain" description="Bacillithiol biosynthesis BshC N-terminal Rossmann-like" evidence="3">
    <location>
        <begin position="16"/>
        <end position="383"/>
    </location>
</feature>
<dbReference type="Pfam" id="PF10079">
    <property type="entry name" value="Rossmann-like_BshC"/>
    <property type="match status" value="1"/>
</dbReference>